<proteinExistence type="inferred from homology"/>
<keyword evidence="7" id="KW-1185">Reference proteome</keyword>
<evidence type="ECO:0000256" key="1">
    <source>
        <dbReference type="ARBA" id="ARBA00009776"/>
    </source>
</evidence>
<dbReference type="GO" id="GO:0006227">
    <property type="term" value="P:dUDP biosynthetic process"/>
    <property type="evidence" value="ECO:0007669"/>
    <property type="project" value="TreeGrafter"/>
</dbReference>
<dbReference type="PANTHER" id="PTHR10344:SF4">
    <property type="entry name" value="UMP-CMP KINASE 2, MITOCHONDRIAL"/>
    <property type="match status" value="1"/>
</dbReference>
<dbReference type="NCBIfam" id="NF005923">
    <property type="entry name" value="PRK07933.1"/>
    <property type="match status" value="1"/>
</dbReference>
<evidence type="ECO:0000256" key="4">
    <source>
        <dbReference type="ARBA" id="ARBA00022840"/>
    </source>
</evidence>
<keyword evidence="4" id="KW-0067">ATP-binding</keyword>
<dbReference type="GO" id="GO:0005829">
    <property type="term" value="C:cytosol"/>
    <property type="evidence" value="ECO:0007669"/>
    <property type="project" value="TreeGrafter"/>
</dbReference>
<dbReference type="GO" id="GO:0006235">
    <property type="term" value="P:dTTP biosynthetic process"/>
    <property type="evidence" value="ECO:0007669"/>
    <property type="project" value="TreeGrafter"/>
</dbReference>
<dbReference type="GO" id="GO:0005524">
    <property type="term" value="F:ATP binding"/>
    <property type="evidence" value="ECO:0007669"/>
    <property type="project" value="UniProtKB-KW"/>
</dbReference>
<dbReference type="InterPro" id="IPR027417">
    <property type="entry name" value="P-loop_NTPase"/>
</dbReference>
<dbReference type="RefSeq" id="WP_006062502.1">
    <property type="nucleotide sequence ID" value="NZ_KB290826.1"/>
</dbReference>
<dbReference type="STRING" id="1035195.HMPREF9997_02699"/>
<dbReference type="SUPFAM" id="SSF52540">
    <property type="entry name" value="P-loop containing nucleoside triphosphate hydrolases"/>
    <property type="match status" value="1"/>
</dbReference>
<evidence type="ECO:0000313" key="7">
    <source>
        <dbReference type="Proteomes" id="UP000010445"/>
    </source>
</evidence>
<sequence length="202" mass="22327">MIISIEGIDGAGKNTLVRALTSRIDAATLTFPRYDTSIHAQLAARALHGQMGDLVDSAHGMATLFALDRYGAREVLDRYADSDEVLLLDRYVASNAAYTAARLKDDAAFDWVYDLEFGQLGLPVPHLQVLLETSVDEASIRAQKREAYDATRTRDAYEKDGELQDRTFAAYQQLAAKQWASPWLTSSDADDVSEHIIQVISS</sequence>
<dbReference type="PANTHER" id="PTHR10344">
    <property type="entry name" value="THYMIDYLATE KINASE"/>
    <property type="match status" value="1"/>
</dbReference>
<evidence type="ECO:0000256" key="2">
    <source>
        <dbReference type="ARBA" id="ARBA00017144"/>
    </source>
</evidence>
<dbReference type="GO" id="GO:0006233">
    <property type="term" value="P:dTDP biosynthetic process"/>
    <property type="evidence" value="ECO:0007669"/>
    <property type="project" value="TreeGrafter"/>
</dbReference>
<reference evidence="6 7" key="1">
    <citation type="submission" date="2012-05" db="EMBL/GenBank/DDBJ databases">
        <authorList>
            <person name="Weinstock G."/>
            <person name="Sodergren E."/>
            <person name="Lobos E.A."/>
            <person name="Fulton L."/>
            <person name="Fulton R."/>
            <person name="Courtney L."/>
            <person name="Fronick C."/>
            <person name="O'Laughlin M."/>
            <person name="Godfrey J."/>
            <person name="Wilson R.M."/>
            <person name="Miner T."/>
            <person name="Farmer C."/>
            <person name="Delehaunty K."/>
            <person name="Cordes M."/>
            <person name="Minx P."/>
            <person name="Tomlinson C."/>
            <person name="Chen J."/>
            <person name="Wollam A."/>
            <person name="Pepin K.H."/>
            <person name="Bhonagiri V."/>
            <person name="Zhang X."/>
            <person name="Suruliraj S."/>
            <person name="Warren W."/>
            <person name="Mitreva M."/>
            <person name="Mardis E.R."/>
            <person name="Wilson R.K."/>
        </authorList>
    </citation>
    <scope>NUCLEOTIDE SEQUENCE [LARGE SCALE GENOMIC DNA]</scope>
    <source>
        <strain evidence="6 7">F0235</strain>
    </source>
</reference>
<dbReference type="PATRIC" id="fig|1035195.3.peg.2415"/>
<dbReference type="HOGENOM" id="CLU_049131_1_0_11"/>
<name>L1M812_9CORY</name>
<keyword evidence="6" id="KW-0418">Kinase</keyword>
<dbReference type="Proteomes" id="UP000010445">
    <property type="component" value="Unassembled WGS sequence"/>
</dbReference>
<dbReference type="GeneID" id="84896255"/>
<dbReference type="Pfam" id="PF02223">
    <property type="entry name" value="Thymidylate_kin"/>
    <property type="match status" value="1"/>
</dbReference>
<organism evidence="6 7">
    <name type="scientific">Corynebacterium durum F0235</name>
    <dbReference type="NCBI Taxonomy" id="1035195"/>
    <lineage>
        <taxon>Bacteria</taxon>
        <taxon>Bacillati</taxon>
        <taxon>Actinomycetota</taxon>
        <taxon>Actinomycetes</taxon>
        <taxon>Mycobacteriales</taxon>
        <taxon>Corynebacteriaceae</taxon>
        <taxon>Corynebacterium</taxon>
    </lineage>
</organism>
<dbReference type="GO" id="GO:0004798">
    <property type="term" value="F:dTMP kinase activity"/>
    <property type="evidence" value="ECO:0007669"/>
    <property type="project" value="TreeGrafter"/>
</dbReference>
<dbReference type="eggNOG" id="COG0125">
    <property type="taxonomic scope" value="Bacteria"/>
</dbReference>
<evidence type="ECO:0000259" key="5">
    <source>
        <dbReference type="Pfam" id="PF02223"/>
    </source>
</evidence>
<feature type="domain" description="Thymidylate kinase-like" evidence="5">
    <location>
        <begin position="5"/>
        <end position="180"/>
    </location>
</feature>
<keyword evidence="3" id="KW-0547">Nucleotide-binding</keyword>
<keyword evidence="6" id="KW-0808">Transferase</keyword>
<dbReference type="InterPro" id="IPR039430">
    <property type="entry name" value="Thymidylate_kin-like_dom"/>
</dbReference>
<comment type="caution">
    <text evidence="6">The sequence shown here is derived from an EMBL/GenBank/DDBJ whole genome shotgun (WGS) entry which is preliminary data.</text>
</comment>
<evidence type="ECO:0000256" key="3">
    <source>
        <dbReference type="ARBA" id="ARBA00022741"/>
    </source>
</evidence>
<comment type="similarity">
    <text evidence="1">Belongs to the thymidylate kinase family.</text>
</comment>
<protein>
    <recommendedName>
        <fullName evidence="2">Thymidylate kinase</fullName>
    </recommendedName>
</protein>
<accession>L1M812</accession>
<dbReference type="AlphaFoldDB" id="L1M812"/>
<dbReference type="EMBL" id="AMEM01000044">
    <property type="protein sequence ID" value="EKX87373.1"/>
    <property type="molecule type" value="Genomic_DNA"/>
</dbReference>
<dbReference type="Gene3D" id="3.40.50.300">
    <property type="entry name" value="P-loop containing nucleotide triphosphate hydrolases"/>
    <property type="match status" value="1"/>
</dbReference>
<gene>
    <name evidence="6" type="ORF">HMPREF9997_02699</name>
</gene>
<evidence type="ECO:0000313" key="6">
    <source>
        <dbReference type="EMBL" id="EKX87373.1"/>
    </source>
</evidence>
<dbReference type="OrthoDB" id="9774907at2"/>